<keyword evidence="3" id="KW-1185">Reference proteome</keyword>
<dbReference type="EMBL" id="AYYK01000008">
    <property type="protein sequence ID" value="KRM79046.1"/>
    <property type="molecule type" value="Genomic_DNA"/>
</dbReference>
<dbReference type="SUPFAM" id="SSF89360">
    <property type="entry name" value="HesB-like domain"/>
    <property type="match status" value="1"/>
</dbReference>
<evidence type="ECO:0000259" key="1">
    <source>
        <dbReference type="Pfam" id="PF01521"/>
    </source>
</evidence>
<dbReference type="InterPro" id="IPR000361">
    <property type="entry name" value="ATAP_core_dom"/>
</dbReference>
<protein>
    <recommendedName>
        <fullName evidence="1">Core domain-containing protein</fullName>
    </recommendedName>
</protein>
<name>A0A0R2BSW9_9LACO</name>
<dbReference type="Proteomes" id="UP000051813">
    <property type="component" value="Unassembled WGS sequence"/>
</dbReference>
<proteinExistence type="predicted"/>
<dbReference type="AlphaFoldDB" id="A0A0R2BSW9"/>
<dbReference type="STRING" id="1423738.FC84_GL000204"/>
<reference evidence="2 3" key="1">
    <citation type="journal article" date="2015" name="Genome Announc.">
        <title>Expanding the biotechnology potential of lactobacilli through comparative genomics of 213 strains and associated genera.</title>
        <authorList>
            <person name="Sun Z."/>
            <person name="Harris H.M."/>
            <person name="McCann A."/>
            <person name="Guo C."/>
            <person name="Argimon S."/>
            <person name="Zhang W."/>
            <person name="Yang X."/>
            <person name="Jeffery I.B."/>
            <person name="Cooney J.C."/>
            <person name="Kagawa T.F."/>
            <person name="Liu W."/>
            <person name="Song Y."/>
            <person name="Salvetti E."/>
            <person name="Wrobel A."/>
            <person name="Rasinkangas P."/>
            <person name="Parkhill J."/>
            <person name="Rea M.C."/>
            <person name="O'Sullivan O."/>
            <person name="Ritari J."/>
            <person name="Douillard F.P."/>
            <person name="Paul Ross R."/>
            <person name="Yang R."/>
            <person name="Briner A.E."/>
            <person name="Felis G.E."/>
            <person name="de Vos W.M."/>
            <person name="Barrangou R."/>
            <person name="Klaenhammer T.R."/>
            <person name="Caufield P.W."/>
            <person name="Cui Y."/>
            <person name="Zhang H."/>
            <person name="O'Toole P.W."/>
        </authorList>
    </citation>
    <scope>NUCLEOTIDE SEQUENCE [LARGE SCALE GENOMIC DNA]</scope>
    <source>
        <strain evidence="2 3">DSM 20335</strain>
    </source>
</reference>
<feature type="domain" description="Core" evidence="1">
    <location>
        <begin position="1"/>
        <end position="110"/>
    </location>
</feature>
<sequence>MEIKIKEAAETYLQTKVTSDDIVLLALNDGSNQFSNMGGTCTIGASFQFVIVDKMYDKFDVSIENNMGLKMFTSKDELAFLTDGLNVNYKNGFLVLSDNSGIIDGAMTVNQYQPRTEAELKEQMETIGQKNC</sequence>
<comment type="caution">
    <text evidence="2">The sequence shown here is derived from an EMBL/GenBank/DDBJ whole genome shotgun (WGS) entry which is preliminary data.</text>
</comment>
<dbReference type="RefSeq" id="WP_057756608.1">
    <property type="nucleotide sequence ID" value="NZ_AYYK01000008.1"/>
</dbReference>
<dbReference type="InterPro" id="IPR035903">
    <property type="entry name" value="HesB-like_dom_sf"/>
</dbReference>
<gene>
    <name evidence="2" type="ORF">FC84_GL000204</name>
</gene>
<evidence type="ECO:0000313" key="3">
    <source>
        <dbReference type="Proteomes" id="UP000051813"/>
    </source>
</evidence>
<dbReference type="Pfam" id="PF01521">
    <property type="entry name" value="Fe-S_biosyn"/>
    <property type="match status" value="1"/>
</dbReference>
<dbReference type="PATRIC" id="fig|1423738.3.peg.205"/>
<organism evidence="2 3">
    <name type="scientific">Lapidilactobacillus dextrinicus DSM 20335</name>
    <dbReference type="NCBI Taxonomy" id="1423738"/>
    <lineage>
        <taxon>Bacteria</taxon>
        <taxon>Bacillati</taxon>
        <taxon>Bacillota</taxon>
        <taxon>Bacilli</taxon>
        <taxon>Lactobacillales</taxon>
        <taxon>Lactobacillaceae</taxon>
        <taxon>Lapidilactobacillus</taxon>
    </lineage>
</organism>
<dbReference type="Gene3D" id="2.60.300.12">
    <property type="entry name" value="HesB-like domain"/>
    <property type="match status" value="1"/>
</dbReference>
<accession>A0A0R2BSW9</accession>
<evidence type="ECO:0000313" key="2">
    <source>
        <dbReference type="EMBL" id="KRM79046.1"/>
    </source>
</evidence>